<dbReference type="InterPro" id="IPR046312">
    <property type="entry name" value="DUF6454"/>
</dbReference>
<dbReference type="EMBL" id="CP096040">
    <property type="protein sequence ID" value="USQ98110.1"/>
    <property type="molecule type" value="Genomic_DNA"/>
</dbReference>
<organism evidence="2 3">
    <name type="scientific">Caulobacter segnis</name>
    <dbReference type="NCBI Taxonomy" id="88688"/>
    <lineage>
        <taxon>Bacteria</taxon>
        <taxon>Pseudomonadati</taxon>
        <taxon>Pseudomonadota</taxon>
        <taxon>Alphaproteobacteria</taxon>
        <taxon>Caulobacterales</taxon>
        <taxon>Caulobacteraceae</taxon>
        <taxon>Caulobacter</taxon>
    </lineage>
</organism>
<keyword evidence="3" id="KW-1185">Reference proteome</keyword>
<dbReference type="Gene3D" id="2.130.10.10">
    <property type="entry name" value="YVTN repeat-like/Quinoprotein amine dehydrogenase"/>
    <property type="match status" value="1"/>
</dbReference>
<dbReference type="Proteomes" id="UP001057520">
    <property type="component" value="Chromosome"/>
</dbReference>
<evidence type="ECO:0000313" key="3">
    <source>
        <dbReference type="Proteomes" id="UP001057520"/>
    </source>
</evidence>
<gene>
    <name evidence="2" type="ORF">MZV50_11440</name>
</gene>
<evidence type="ECO:0000256" key="1">
    <source>
        <dbReference type="SAM" id="SignalP"/>
    </source>
</evidence>
<proteinExistence type="predicted"/>
<sequence length="261" mass="29015">MILDRVLAASAAILLLTGAATATRAQPDGVERARLVDVLPLNGELFHVQGMDLDARHIWVTSVDTREHRGYIHQFDRRSGKFERRLEIIDGVRYHPGGMAMHGGSIWVPVAEYRANSSAVLVEIDKKTLTIRRKISVADHIGCVAASGRGLVAGNWDSRLLYVFNRRGRQVRVIQNPSPTRYQDMKFEQGRLVGSGALGPKAGAIDWFAWPSMTLMDSRAAGATDRGVRYTEEGMALQGRDLYLVPEDGPSRMFRFKLTGR</sequence>
<dbReference type="InterPro" id="IPR011044">
    <property type="entry name" value="Quino_amine_DH_bsu"/>
</dbReference>
<dbReference type="InterPro" id="IPR015943">
    <property type="entry name" value="WD40/YVTN_repeat-like_dom_sf"/>
</dbReference>
<dbReference type="SUPFAM" id="SSF50969">
    <property type="entry name" value="YVTN repeat-like/Quinoprotein amine dehydrogenase"/>
    <property type="match status" value="1"/>
</dbReference>
<accession>A0ABY5A034</accession>
<name>A0ABY5A034_9CAUL</name>
<dbReference type="Pfam" id="PF20055">
    <property type="entry name" value="DUF6454"/>
    <property type="match status" value="1"/>
</dbReference>
<feature type="signal peptide" evidence="1">
    <location>
        <begin position="1"/>
        <end position="22"/>
    </location>
</feature>
<feature type="chain" id="PRO_5046093412" evidence="1">
    <location>
        <begin position="23"/>
        <end position="261"/>
    </location>
</feature>
<keyword evidence="1" id="KW-0732">Signal</keyword>
<evidence type="ECO:0000313" key="2">
    <source>
        <dbReference type="EMBL" id="USQ98110.1"/>
    </source>
</evidence>
<protein>
    <submittedName>
        <fullName evidence="2">DUF6454 family protein</fullName>
    </submittedName>
</protein>
<reference evidence="2 3" key="1">
    <citation type="submission" date="2022-04" db="EMBL/GenBank/DDBJ databases">
        <title>Genome sequence of soybean root-associated Caulobacter segnis RL271.</title>
        <authorList>
            <person name="Longley R."/>
            <person name="Bonito G."/>
            <person name="Trigodet F."/>
            <person name="Crosson S."/>
            <person name="Fiebig A."/>
        </authorList>
    </citation>
    <scope>NUCLEOTIDE SEQUENCE [LARGE SCALE GENOMIC DNA]</scope>
    <source>
        <strain evidence="2 3">RL271</strain>
    </source>
</reference>